<dbReference type="AlphaFoldDB" id="A0A2N5E2X0"/>
<keyword evidence="1" id="KW-1133">Transmembrane helix</keyword>
<dbReference type="InterPro" id="IPR021676">
    <property type="entry name" value="DUF3262"/>
</dbReference>
<dbReference type="NCBIfam" id="TIGR03758">
    <property type="entry name" value="conj_TIGR03758"/>
    <property type="match status" value="1"/>
</dbReference>
<keyword evidence="3" id="KW-1185">Reference proteome</keyword>
<comment type="caution">
    <text evidence="2">The sequence shown here is derived from an EMBL/GenBank/DDBJ whole genome shotgun (WGS) entry which is preliminary data.</text>
</comment>
<keyword evidence="1" id="KW-0472">Membrane</keyword>
<evidence type="ECO:0000313" key="2">
    <source>
        <dbReference type="EMBL" id="PLR35042.1"/>
    </source>
</evidence>
<dbReference type="Pfam" id="PF11660">
    <property type="entry name" value="DUF3262"/>
    <property type="match status" value="1"/>
</dbReference>
<keyword evidence="1" id="KW-0812">Transmembrane</keyword>
<name>A0A2N5E2X0_9GAMM</name>
<dbReference type="RefSeq" id="WP_101816847.1">
    <property type="nucleotide sequence ID" value="NZ_PJZF01000012.1"/>
</dbReference>
<gene>
    <name evidence="2" type="ORF">CYR55_14160</name>
</gene>
<protein>
    <submittedName>
        <fullName evidence="2">TIGR03758 family integrating conjugative element protein</fullName>
    </submittedName>
</protein>
<evidence type="ECO:0000256" key="1">
    <source>
        <dbReference type="SAM" id="Phobius"/>
    </source>
</evidence>
<feature type="transmembrane region" description="Helical" evidence="1">
    <location>
        <begin position="20"/>
        <end position="45"/>
    </location>
</feature>
<sequence length="78" mass="8452">MTDAQTSAFKVASGNAEPALLNTLFIGALIALLILWAGWGLVHVYRGYAAGKIQEQTMARFVIRLVLLIVISLYLFAG</sequence>
<evidence type="ECO:0000313" key="3">
    <source>
        <dbReference type="Proteomes" id="UP000234240"/>
    </source>
</evidence>
<organism evidence="2 3">
    <name type="scientific">Chimaeribacter californicus</name>
    <dbReference type="NCBI Taxonomy" id="2060067"/>
    <lineage>
        <taxon>Bacteria</taxon>
        <taxon>Pseudomonadati</taxon>
        <taxon>Pseudomonadota</taxon>
        <taxon>Gammaproteobacteria</taxon>
        <taxon>Enterobacterales</taxon>
        <taxon>Yersiniaceae</taxon>
        <taxon>Chimaeribacter</taxon>
    </lineage>
</organism>
<feature type="transmembrane region" description="Helical" evidence="1">
    <location>
        <begin position="57"/>
        <end position="77"/>
    </location>
</feature>
<dbReference type="EMBL" id="PJZF01000012">
    <property type="protein sequence ID" value="PLR35042.1"/>
    <property type="molecule type" value="Genomic_DNA"/>
</dbReference>
<proteinExistence type="predicted"/>
<reference evidence="2 3" key="1">
    <citation type="submission" date="2017-12" db="EMBL/GenBank/DDBJ databases">
        <title>Characterization of six clinical isolates of Enterochimera gen. nov., a novel genus of the Yersiniaciae family and the three species Enterochimera arupensis sp. nov., Enterochimera coloradensis sp. nov, and Enterochimera californica sp. nov.</title>
        <authorList>
            <person name="Rossi A."/>
            <person name="Fisher M."/>
        </authorList>
    </citation>
    <scope>NUCLEOTIDE SEQUENCE [LARGE SCALE GENOMIC DNA]</scope>
    <source>
        <strain evidence="3">2015-Iso6</strain>
    </source>
</reference>
<accession>A0A2N5E2X0</accession>
<dbReference type="Proteomes" id="UP000234240">
    <property type="component" value="Unassembled WGS sequence"/>
</dbReference>